<protein>
    <submittedName>
        <fullName evidence="2">Uncharacterized protein</fullName>
    </submittedName>
</protein>
<keyword evidence="1" id="KW-1133">Transmembrane helix</keyword>
<evidence type="ECO:0000313" key="2">
    <source>
        <dbReference type="EMBL" id="JAH22680.1"/>
    </source>
</evidence>
<dbReference type="EMBL" id="GBXM01085897">
    <property type="protein sequence ID" value="JAH22680.1"/>
    <property type="molecule type" value="Transcribed_RNA"/>
</dbReference>
<organism evidence="2">
    <name type="scientific">Anguilla anguilla</name>
    <name type="common">European freshwater eel</name>
    <name type="synonym">Muraena anguilla</name>
    <dbReference type="NCBI Taxonomy" id="7936"/>
    <lineage>
        <taxon>Eukaryota</taxon>
        <taxon>Metazoa</taxon>
        <taxon>Chordata</taxon>
        <taxon>Craniata</taxon>
        <taxon>Vertebrata</taxon>
        <taxon>Euteleostomi</taxon>
        <taxon>Actinopterygii</taxon>
        <taxon>Neopterygii</taxon>
        <taxon>Teleostei</taxon>
        <taxon>Anguilliformes</taxon>
        <taxon>Anguillidae</taxon>
        <taxon>Anguilla</taxon>
    </lineage>
</organism>
<sequence>MRSVCICMYYLGENNIYINIYIFIIAIIENN</sequence>
<reference evidence="2" key="2">
    <citation type="journal article" date="2015" name="Fish Shellfish Immunol.">
        <title>Early steps in the European eel (Anguilla anguilla)-Vibrio vulnificus interaction in the gills: Role of the RtxA13 toxin.</title>
        <authorList>
            <person name="Callol A."/>
            <person name="Pajuelo D."/>
            <person name="Ebbesson L."/>
            <person name="Teles M."/>
            <person name="MacKenzie S."/>
            <person name="Amaro C."/>
        </authorList>
    </citation>
    <scope>NUCLEOTIDE SEQUENCE</scope>
</reference>
<dbReference type="AlphaFoldDB" id="A0A0E9R2F9"/>
<keyword evidence="1" id="KW-0812">Transmembrane</keyword>
<feature type="transmembrane region" description="Helical" evidence="1">
    <location>
        <begin position="7"/>
        <end position="28"/>
    </location>
</feature>
<accession>A0A0E9R2F9</accession>
<keyword evidence="1" id="KW-0472">Membrane</keyword>
<proteinExistence type="predicted"/>
<reference evidence="2" key="1">
    <citation type="submission" date="2014-11" db="EMBL/GenBank/DDBJ databases">
        <authorList>
            <person name="Amaro Gonzalez C."/>
        </authorList>
    </citation>
    <scope>NUCLEOTIDE SEQUENCE</scope>
</reference>
<evidence type="ECO:0000256" key="1">
    <source>
        <dbReference type="SAM" id="Phobius"/>
    </source>
</evidence>
<name>A0A0E9R2F9_ANGAN</name>